<dbReference type="Pfam" id="PF13747">
    <property type="entry name" value="DUF4164"/>
    <property type="match status" value="1"/>
</dbReference>
<feature type="region of interest" description="Disordered" evidence="2">
    <location>
        <begin position="1"/>
        <end position="37"/>
    </location>
</feature>
<dbReference type="Proteomes" id="UP000198418">
    <property type="component" value="Unassembled WGS sequence"/>
</dbReference>
<name>A0A212R4L0_RHOAC</name>
<dbReference type="EMBL" id="FYDG01000002">
    <property type="protein sequence ID" value="SNB66999.1"/>
    <property type="molecule type" value="Genomic_DNA"/>
</dbReference>
<evidence type="ECO:0000256" key="1">
    <source>
        <dbReference type="SAM" id="Coils"/>
    </source>
</evidence>
<protein>
    <recommendedName>
        <fullName evidence="5">DUF4164 family protein</fullName>
    </recommendedName>
</protein>
<accession>A0A212R4L0</accession>
<proteinExistence type="predicted"/>
<dbReference type="AlphaFoldDB" id="A0A212R4L0"/>
<keyword evidence="4" id="KW-1185">Reference proteome</keyword>
<evidence type="ECO:0000313" key="3">
    <source>
        <dbReference type="EMBL" id="SNB66999.1"/>
    </source>
</evidence>
<dbReference type="InterPro" id="IPR025310">
    <property type="entry name" value="DUF4164"/>
</dbReference>
<dbReference type="OrthoDB" id="10012614at2"/>
<reference evidence="4" key="1">
    <citation type="submission" date="2017-06" db="EMBL/GenBank/DDBJ databases">
        <authorList>
            <person name="Varghese N."/>
            <person name="Submissions S."/>
        </authorList>
    </citation>
    <scope>NUCLEOTIDE SEQUENCE [LARGE SCALE GENOMIC DNA]</scope>
    <source>
        <strain evidence="4">DSM 137</strain>
    </source>
</reference>
<gene>
    <name evidence="3" type="ORF">SAMN06265338_102578</name>
</gene>
<evidence type="ECO:0000256" key="2">
    <source>
        <dbReference type="SAM" id="MobiDB-lite"/>
    </source>
</evidence>
<organism evidence="3 4">
    <name type="scientific">Rhodoblastus acidophilus</name>
    <name type="common">Rhodopseudomonas acidophila</name>
    <dbReference type="NCBI Taxonomy" id="1074"/>
    <lineage>
        <taxon>Bacteria</taxon>
        <taxon>Pseudomonadati</taxon>
        <taxon>Pseudomonadota</taxon>
        <taxon>Alphaproteobacteria</taxon>
        <taxon>Hyphomicrobiales</taxon>
        <taxon>Rhodoblastaceae</taxon>
        <taxon>Rhodoblastus</taxon>
    </lineage>
</organism>
<feature type="coiled-coil region" evidence="1">
    <location>
        <begin position="45"/>
        <end position="110"/>
    </location>
</feature>
<sequence>MNVSALPIDSPSPHSGPASGAEAHSPVPSAPEPPPSAEDLAAAALRRLETALEALDRAVSRHTDRRMQLSDQEAEYSALQEDRSRLAQALDAANERIDTLQDNQIEAARRVERASAAVRAILATARGES</sequence>
<feature type="compositionally biased region" description="Low complexity" evidence="2">
    <location>
        <begin position="11"/>
        <end position="27"/>
    </location>
</feature>
<keyword evidence="1" id="KW-0175">Coiled coil</keyword>
<evidence type="ECO:0000313" key="4">
    <source>
        <dbReference type="Proteomes" id="UP000198418"/>
    </source>
</evidence>
<evidence type="ECO:0008006" key="5">
    <source>
        <dbReference type="Google" id="ProtNLM"/>
    </source>
</evidence>